<evidence type="ECO:0000313" key="3">
    <source>
        <dbReference type="Proteomes" id="UP000243413"/>
    </source>
</evidence>
<keyword evidence="1" id="KW-0175">Coiled coil</keyword>
<dbReference type="OrthoDB" id="5767052at2"/>
<evidence type="ECO:0008006" key="4">
    <source>
        <dbReference type="Google" id="ProtNLM"/>
    </source>
</evidence>
<dbReference type="InterPro" id="IPR016875">
    <property type="entry name" value="UCP028200"/>
</dbReference>
<organism evidence="2 3">
    <name type="scientific">Halopseudomonas sabulinigri</name>
    <dbReference type="NCBI Taxonomy" id="472181"/>
    <lineage>
        <taxon>Bacteria</taxon>
        <taxon>Pseudomonadati</taxon>
        <taxon>Pseudomonadota</taxon>
        <taxon>Gammaproteobacteria</taxon>
        <taxon>Pseudomonadales</taxon>
        <taxon>Pseudomonadaceae</taxon>
        <taxon>Halopseudomonas</taxon>
    </lineage>
</organism>
<evidence type="ECO:0000256" key="1">
    <source>
        <dbReference type="SAM" id="Coils"/>
    </source>
</evidence>
<feature type="coiled-coil region" evidence="1">
    <location>
        <begin position="100"/>
        <end position="157"/>
    </location>
</feature>
<dbReference type="STRING" id="472181.SAMN05216271_0081"/>
<dbReference type="PROSITE" id="PS51257">
    <property type="entry name" value="PROKAR_LIPOPROTEIN"/>
    <property type="match status" value="1"/>
</dbReference>
<reference evidence="3" key="1">
    <citation type="submission" date="2016-10" db="EMBL/GenBank/DDBJ databases">
        <authorList>
            <person name="Varghese N."/>
            <person name="Submissions S."/>
        </authorList>
    </citation>
    <scope>NUCLEOTIDE SEQUENCE [LARGE SCALE GENOMIC DNA]</scope>
    <source>
        <strain evidence="3">JCM 14963</strain>
    </source>
</reference>
<gene>
    <name evidence="2" type="ORF">SAMN05216271_0081</name>
</gene>
<dbReference type="AlphaFoldDB" id="A0A1H1L671"/>
<dbReference type="Proteomes" id="UP000243413">
    <property type="component" value="Chromosome I"/>
</dbReference>
<accession>A0A1H1L671</accession>
<sequence>MIRRRLNQSYPSRRTVRQFTVALLALLISACSATQLTYRNLDWLISRKVNQLVDLNGDQQAWFDNQLQNTLRWHCAEELPRYRAILTEIGQHLLSQDLQTATLEADAQRAEALADALLARSAPLSSGLLQRLNDEQVEELQANLAEQLAEQREELLDPPLDEQREHSAERVEKMLKYWLGRLQPDQQTLVVHWASTRDGNTEIWLDNRAHWHQLLFDELPTRHHSDFSQRIHHLIVDYRELQTPRYAQQEPLSRQAFMALLVQVMQSATVKQRDHLTDRLEDLTKDLQALECSTE</sequence>
<dbReference type="EMBL" id="LT629763">
    <property type="protein sequence ID" value="SDR69897.1"/>
    <property type="molecule type" value="Genomic_DNA"/>
</dbReference>
<dbReference type="RefSeq" id="WP_157719255.1">
    <property type="nucleotide sequence ID" value="NZ_LT629763.1"/>
</dbReference>
<dbReference type="PIRSF" id="PIRSF028200">
    <property type="entry name" value="UCP028200"/>
    <property type="match status" value="1"/>
</dbReference>
<name>A0A1H1L671_9GAMM</name>
<proteinExistence type="predicted"/>
<dbReference type="Pfam" id="PF19795">
    <property type="entry name" value="DUF6279"/>
    <property type="match status" value="1"/>
</dbReference>
<protein>
    <recommendedName>
        <fullName evidence="4">Lipoprotein</fullName>
    </recommendedName>
</protein>
<evidence type="ECO:0000313" key="2">
    <source>
        <dbReference type="EMBL" id="SDR69897.1"/>
    </source>
</evidence>